<accession>A0A8E7F1M3</accession>
<evidence type="ECO:0000256" key="1">
    <source>
        <dbReference type="SAM" id="Coils"/>
    </source>
</evidence>
<name>A0A8E7F1M3_9VIRU</name>
<organism evidence="2">
    <name type="scientific">White spot syndrome virus</name>
    <dbReference type="NCBI Taxonomy" id="342409"/>
    <lineage>
        <taxon>Viruses</taxon>
        <taxon>Viruses incertae sedis</taxon>
        <taxon>Naldaviricetes</taxon>
        <taxon>Nimaviridae</taxon>
        <taxon>Whispovirus</taxon>
    </lineage>
</organism>
<sequence length="641" mass="74173">MVASTPCPGPGPVPTQELLSTNFLEAHKLVVELLLPSYSSDVVYCDSETYTKPIPIFGNKSIVSTIGDYVLSNPNEDVSYQMVSSVLEKFPLLFHCTYKTNEEDKGIPLWKKLYNKRKFKLLNSLLVHNNKNWTPVPAIPFDRENICDASGRSVLMSEIMSTSTFQTICKNNTHYLFDMLNMERGKQGGSFLHFFASRKNSFTNFENEEMDSHVLSNIAKFICNEKEKLDSFIPANGKIPCPDKTNDEGYIPLEIAIMEDNYPALLYLVCRYGASWANTYGDHNESLKAFAIRNDAKDCLEIIEFISDHYSFNKNVTKEEFVKEKTVECVGCLYDIEDEKRCYKLPCGHFMHTFCLSNKCSKANFRCVKCFQTFDDTIFRKCPPTIQWKMGINQTTNHKEMDLFNRAFDTYLDFICSYNVKLDKKSKPKHKPENKKVEEELAKRTAEIEEAMKKKEEELAKRTAEIEEAMKKKEEELTKRTAEIEEAMKKKEEEELSKYNKIIEKGKRRLNEECVKLRDISTAAINMYKEKVRINGVLLKDSDQELAEAKERLRKILLLEEETKLDRFLFRPKRVEERIFLTKDDETLAFKLALEKKTEDIIAKKNNQKGSERRDGEYTITSHIEKLPQSTALASVCVLNE</sequence>
<keyword evidence="1" id="KW-0175">Coiled coil</keyword>
<protein>
    <recommendedName>
        <fullName evidence="3">Wsv403</fullName>
    </recommendedName>
</protein>
<reference evidence="2" key="1">
    <citation type="submission" date="2020-11" db="EMBL/GenBank/DDBJ databases">
        <title>Report of three genome sequences of White spot syndrome virus from India.</title>
        <authorList>
            <person name="Rajendran K.V."/>
            <person name="Kulkarni A."/>
            <person name="Deepika A."/>
            <person name="Manabesh M."/>
            <person name="Sanath Kumar H."/>
            <person name="Bedekar M.K."/>
            <person name="Rosalind George M."/>
            <person name="John K.R."/>
            <person name="Bass D."/>
            <person name="van Aerle R."/>
        </authorList>
    </citation>
    <scope>NUCLEOTIDE SEQUENCE</scope>
    <source>
        <strain evidence="2">DBA1182</strain>
    </source>
</reference>
<gene>
    <name evidence="2" type="ORF">OJPGDAPP_00099</name>
</gene>
<evidence type="ECO:0008006" key="3">
    <source>
        <dbReference type="Google" id="ProtNLM"/>
    </source>
</evidence>
<feature type="coiled-coil region" evidence="1">
    <location>
        <begin position="434"/>
        <end position="509"/>
    </location>
</feature>
<dbReference type="CDD" id="cd16448">
    <property type="entry name" value="RING-H2"/>
    <property type="match status" value="1"/>
</dbReference>
<proteinExistence type="predicted"/>
<dbReference type="EMBL" id="MW248107">
    <property type="protein sequence ID" value="QVW09867.1"/>
    <property type="molecule type" value="Genomic_DNA"/>
</dbReference>
<evidence type="ECO:0000313" key="2">
    <source>
        <dbReference type="EMBL" id="QVW09867.1"/>
    </source>
</evidence>